<sequence>MPFREPLVTWEKRITKMCNGKFCGYNNLFCLLKDVQVDPTMIVDHKKSTGKENITDNGFLKFRNGLFRQNCENKPKYAFRPNDRLTDWLNALNTSNNYPIKTENHESNFAVAITRYEYANLYHTITDWFNIFLVTTFHKQNPRTCTIIFLDGHAKTKMDVVWKTLFRKVIYIKEMKEAMLFDELIWGITGYLSPLNQHKLNHLYYLEEFRKFYLFSYNVKDIKILNCKKLSVLLILRKDYVAHPNNPTGHVSRKIYNEKELEATIEETLLSTYHPSSSTG</sequence>
<evidence type="ECO:0000313" key="1">
    <source>
        <dbReference type="EMBL" id="KAJ8304655.1"/>
    </source>
</evidence>
<gene>
    <name evidence="1" type="ORF">KUTeg_018238</name>
</gene>
<protein>
    <submittedName>
        <fullName evidence="1">Uncharacterized protein</fullName>
    </submittedName>
</protein>
<organism evidence="1 2">
    <name type="scientific">Tegillarca granosa</name>
    <name type="common">Malaysian cockle</name>
    <name type="synonym">Anadara granosa</name>
    <dbReference type="NCBI Taxonomy" id="220873"/>
    <lineage>
        <taxon>Eukaryota</taxon>
        <taxon>Metazoa</taxon>
        <taxon>Spiralia</taxon>
        <taxon>Lophotrochozoa</taxon>
        <taxon>Mollusca</taxon>
        <taxon>Bivalvia</taxon>
        <taxon>Autobranchia</taxon>
        <taxon>Pteriomorphia</taxon>
        <taxon>Arcoida</taxon>
        <taxon>Arcoidea</taxon>
        <taxon>Arcidae</taxon>
        <taxon>Tegillarca</taxon>
    </lineage>
</organism>
<accession>A0ABQ9EHG7</accession>
<keyword evidence="2" id="KW-1185">Reference proteome</keyword>
<evidence type="ECO:0000313" key="2">
    <source>
        <dbReference type="Proteomes" id="UP001217089"/>
    </source>
</evidence>
<name>A0ABQ9EHG7_TEGGR</name>
<dbReference type="EMBL" id="JARBDR010000903">
    <property type="protein sequence ID" value="KAJ8304655.1"/>
    <property type="molecule type" value="Genomic_DNA"/>
</dbReference>
<dbReference type="Proteomes" id="UP001217089">
    <property type="component" value="Unassembled WGS sequence"/>
</dbReference>
<reference evidence="1 2" key="1">
    <citation type="submission" date="2022-12" db="EMBL/GenBank/DDBJ databases">
        <title>Chromosome-level genome of Tegillarca granosa.</title>
        <authorList>
            <person name="Kim J."/>
        </authorList>
    </citation>
    <scope>NUCLEOTIDE SEQUENCE [LARGE SCALE GENOMIC DNA]</scope>
    <source>
        <strain evidence="1">Teg-2019</strain>
        <tissue evidence="1">Adductor muscle</tissue>
    </source>
</reference>
<proteinExistence type="predicted"/>
<comment type="caution">
    <text evidence="1">The sequence shown here is derived from an EMBL/GenBank/DDBJ whole genome shotgun (WGS) entry which is preliminary data.</text>
</comment>